<name>A0AAP0HRE8_9MAGN</name>
<comment type="caution">
    <text evidence="3">The sequence shown here is derived from an EMBL/GenBank/DDBJ whole genome shotgun (WGS) entry which is preliminary data.</text>
</comment>
<feature type="compositionally biased region" description="Low complexity" evidence="1">
    <location>
        <begin position="44"/>
        <end position="71"/>
    </location>
</feature>
<proteinExistence type="predicted"/>
<gene>
    <name evidence="3" type="ORF">Syun_025608</name>
</gene>
<dbReference type="InterPro" id="IPR027356">
    <property type="entry name" value="NPH3_dom"/>
</dbReference>
<evidence type="ECO:0000313" key="4">
    <source>
        <dbReference type="Proteomes" id="UP001420932"/>
    </source>
</evidence>
<dbReference type="Proteomes" id="UP001420932">
    <property type="component" value="Unassembled WGS sequence"/>
</dbReference>
<feature type="region of interest" description="Disordered" evidence="1">
    <location>
        <begin position="1"/>
        <end position="71"/>
    </location>
</feature>
<dbReference type="AlphaFoldDB" id="A0AAP0HRE8"/>
<feature type="domain" description="NPH3" evidence="2">
    <location>
        <begin position="92"/>
        <end position="133"/>
    </location>
</feature>
<dbReference type="EMBL" id="JBBNAF010000011">
    <property type="protein sequence ID" value="KAK9098563.1"/>
    <property type="molecule type" value="Genomic_DNA"/>
</dbReference>
<organism evidence="3 4">
    <name type="scientific">Stephania yunnanensis</name>
    <dbReference type="NCBI Taxonomy" id="152371"/>
    <lineage>
        <taxon>Eukaryota</taxon>
        <taxon>Viridiplantae</taxon>
        <taxon>Streptophyta</taxon>
        <taxon>Embryophyta</taxon>
        <taxon>Tracheophyta</taxon>
        <taxon>Spermatophyta</taxon>
        <taxon>Magnoliopsida</taxon>
        <taxon>Ranunculales</taxon>
        <taxon>Menispermaceae</taxon>
        <taxon>Menispermoideae</taxon>
        <taxon>Cissampelideae</taxon>
        <taxon>Stephania</taxon>
    </lineage>
</organism>
<keyword evidence="4" id="KW-1185">Reference proteome</keyword>
<evidence type="ECO:0000259" key="2">
    <source>
        <dbReference type="Pfam" id="PF03000"/>
    </source>
</evidence>
<sequence>MKPASGAGGADGGPAAAMDHSGGLWLGSAAQHGNTARRPAVAERQTASSAAAGSGANQQATATTGRRGRGNAAAMARRLLITMLQETFGKGRKKIDPKQEHEKRVVLETIVSLLPREKNTMSVSFLFMLLRDNCSGDNCSNIEQFLSLSLRYAVVVPSEITIS</sequence>
<reference evidence="3 4" key="1">
    <citation type="submission" date="2024-01" db="EMBL/GenBank/DDBJ databases">
        <title>Genome assemblies of Stephania.</title>
        <authorList>
            <person name="Yang L."/>
        </authorList>
    </citation>
    <scope>NUCLEOTIDE SEQUENCE [LARGE SCALE GENOMIC DNA]</scope>
    <source>
        <strain evidence="3">YNDBR</strain>
        <tissue evidence="3">Leaf</tissue>
    </source>
</reference>
<feature type="compositionally biased region" description="Gly residues" evidence="1">
    <location>
        <begin position="1"/>
        <end position="12"/>
    </location>
</feature>
<evidence type="ECO:0000256" key="1">
    <source>
        <dbReference type="SAM" id="MobiDB-lite"/>
    </source>
</evidence>
<protein>
    <recommendedName>
        <fullName evidence="2">NPH3 domain-containing protein</fullName>
    </recommendedName>
</protein>
<dbReference type="Pfam" id="PF03000">
    <property type="entry name" value="NPH3"/>
    <property type="match status" value="1"/>
</dbReference>
<accession>A0AAP0HRE8</accession>
<evidence type="ECO:0000313" key="3">
    <source>
        <dbReference type="EMBL" id="KAK9098563.1"/>
    </source>
</evidence>